<dbReference type="PANTHER" id="PTHR10629">
    <property type="entry name" value="CYTOSINE-SPECIFIC METHYLTRANSFERASE"/>
    <property type="match status" value="1"/>
</dbReference>
<dbReference type="GO" id="GO:0032259">
    <property type="term" value="P:methylation"/>
    <property type="evidence" value="ECO:0007669"/>
    <property type="project" value="UniProtKB-KW"/>
</dbReference>
<dbReference type="Gene3D" id="3.40.50.150">
    <property type="entry name" value="Vaccinia Virus protein VP39"/>
    <property type="match status" value="1"/>
</dbReference>
<feature type="active site" evidence="7">
    <location>
        <position position="115"/>
    </location>
</feature>
<evidence type="ECO:0000256" key="2">
    <source>
        <dbReference type="ARBA" id="ARBA00022603"/>
    </source>
</evidence>
<keyword evidence="2 7" id="KW-0489">Methyltransferase</keyword>
<evidence type="ECO:0000313" key="9">
    <source>
        <dbReference type="Proteomes" id="UP000236731"/>
    </source>
</evidence>
<dbReference type="GO" id="GO:0009307">
    <property type="term" value="P:DNA restriction-modification system"/>
    <property type="evidence" value="ECO:0007669"/>
    <property type="project" value="UniProtKB-KW"/>
</dbReference>
<dbReference type="GO" id="GO:0044027">
    <property type="term" value="P:negative regulation of gene expression via chromosomal CpG island methylation"/>
    <property type="evidence" value="ECO:0007669"/>
    <property type="project" value="TreeGrafter"/>
</dbReference>
<gene>
    <name evidence="8" type="ORF">SAMN05421877_11145</name>
</gene>
<dbReference type="InterPro" id="IPR029063">
    <property type="entry name" value="SAM-dependent_MTases_sf"/>
</dbReference>
<dbReference type="EMBL" id="FNUT01000011">
    <property type="protein sequence ID" value="SEG62659.1"/>
    <property type="molecule type" value="Genomic_DNA"/>
</dbReference>
<dbReference type="SUPFAM" id="SSF53335">
    <property type="entry name" value="S-adenosyl-L-methionine-dependent methyltransferases"/>
    <property type="match status" value="1"/>
</dbReference>
<dbReference type="InterPro" id="IPR001525">
    <property type="entry name" value="C5_MeTfrase"/>
</dbReference>
<evidence type="ECO:0000256" key="1">
    <source>
        <dbReference type="ARBA" id="ARBA00011975"/>
    </source>
</evidence>
<dbReference type="EC" id="2.1.1.37" evidence="1"/>
<dbReference type="Pfam" id="PF00145">
    <property type="entry name" value="DNA_methylase"/>
    <property type="match status" value="2"/>
</dbReference>
<dbReference type="Proteomes" id="UP000236731">
    <property type="component" value="Unassembled WGS sequence"/>
</dbReference>
<dbReference type="InterPro" id="IPR050390">
    <property type="entry name" value="C5-Methyltransferase"/>
</dbReference>
<keyword evidence="4 7" id="KW-0949">S-adenosyl-L-methionine</keyword>
<dbReference type="PROSITE" id="PS51679">
    <property type="entry name" value="SAM_MT_C5"/>
    <property type="match status" value="1"/>
</dbReference>
<comment type="similarity">
    <text evidence="7">Belongs to the class I-like SAM-binding methyltransferase superfamily. C5-methyltransferase family.</text>
</comment>
<name>A0A1H6BPL2_9SPHI</name>
<evidence type="ECO:0000256" key="3">
    <source>
        <dbReference type="ARBA" id="ARBA00022679"/>
    </source>
</evidence>
<keyword evidence="5" id="KW-0680">Restriction system</keyword>
<evidence type="ECO:0000256" key="6">
    <source>
        <dbReference type="ARBA" id="ARBA00047422"/>
    </source>
</evidence>
<protein>
    <recommendedName>
        <fullName evidence="1">DNA (cytosine-5-)-methyltransferase</fullName>
        <ecNumber evidence="1">2.1.1.37</ecNumber>
    </recommendedName>
</protein>
<dbReference type="OrthoDB" id="32195at2"/>
<dbReference type="GO" id="GO:0003886">
    <property type="term" value="F:DNA (cytosine-5-)-methyltransferase activity"/>
    <property type="evidence" value="ECO:0007669"/>
    <property type="project" value="UniProtKB-EC"/>
</dbReference>
<accession>A0A1H6BPL2</accession>
<evidence type="ECO:0000313" key="8">
    <source>
        <dbReference type="EMBL" id="SEG62659.1"/>
    </source>
</evidence>
<dbReference type="Gene3D" id="3.90.120.10">
    <property type="entry name" value="DNA Methylase, subunit A, domain 2"/>
    <property type="match status" value="1"/>
</dbReference>
<dbReference type="AlphaFoldDB" id="A0A1H6BPL2"/>
<evidence type="ECO:0000256" key="4">
    <source>
        <dbReference type="ARBA" id="ARBA00022691"/>
    </source>
</evidence>
<evidence type="ECO:0000256" key="7">
    <source>
        <dbReference type="PROSITE-ProRule" id="PRU01016"/>
    </source>
</evidence>
<dbReference type="PANTHER" id="PTHR10629:SF52">
    <property type="entry name" value="DNA (CYTOSINE-5)-METHYLTRANSFERASE 1"/>
    <property type="match status" value="1"/>
</dbReference>
<keyword evidence="9" id="KW-1185">Reference proteome</keyword>
<keyword evidence="3 7" id="KW-0808">Transferase</keyword>
<proteinExistence type="inferred from homology"/>
<dbReference type="RefSeq" id="WP_103907324.1">
    <property type="nucleotide sequence ID" value="NZ_CP049246.1"/>
</dbReference>
<organism evidence="8 9">
    <name type="scientific">Sphingobacterium lactis</name>
    <dbReference type="NCBI Taxonomy" id="797291"/>
    <lineage>
        <taxon>Bacteria</taxon>
        <taxon>Pseudomonadati</taxon>
        <taxon>Bacteroidota</taxon>
        <taxon>Sphingobacteriia</taxon>
        <taxon>Sphingobacteriales</taxon>
        <taxon>Sphingobacteriaceae</taxon>
        <taxon>Sphingobacterium</taxon>
    </lineage>
</organism>
<evidence type="ECO:0000256" key="5">
    <source>
        <dbReference type="ARBA" id="ARBA00022747"/>
    </source>
</evidence>
<comment type="catalytic activity">
    <reaction evidence="6">
        <text>a 2'-deoxycytidine in DNA + S-adenosyl-L-methionine = a 5-methyl-2'-deoxycytidine in DNA + S-adenosyl-L-homocysteine + H(+)</text>
        <dbReference type="Rhea" id="RHEA:13681"/>
        <dbReference type="Rhea" id="RHEA-COMP:11369"/>
        <dbReference type="Rhea" id="RHEA-COMP:11370"/>
        <dbReference type="ChEBI" id="CHEBI:15378"/>
        <dbReference type="ChEBI" id="CHEBI:57856"/>
        <dbReference type="ChEBI" id="CHEBI:59789"/>
        <dbReference type="ChEBI" id="CHEBI:85452"/>
        <dbReference type="ChEBI" id="CHEBI:85454"/>
        <dbReference type="EC" id="2.1.1.37"/>
    </reaction>
</comment>
<reference evidence="9" key="1">
    <citation type="submission" date="2016-10" db="EMBL/GenBank/DDBJ databases">
        <authorList>
            <person name="Varghese N."/>
            <person name="Submissions S."/>
        </authorList>
    </citation>
    <scope>NUCLEOTIDE SEQUENCE [LARGE SCALE GENOMIC DNA]</scope>
    <source>
        <strain evidence="9">DSM 22361</strain>
    </source>
</reference>
<dbReference type="GO" id="GO:0003677">
    <property type="term" value="F:DNA binding"/>
    <property type="evidence" value="ECO:0007669"/>
    <property type="project" value="TreeGrafter"/>
</dbReference>
<sequence length="564" mass="63868">MINAFILQHKPFTPQIVRNPEAIRYIVVDLFCGAGGTTTGFANAKDHNNNPIALIAACVNHDHKAIRSHWENHPEVYHFEEDIRTLDPQPLKEIVDRYRILYPNAKVVLWASLECTNFSKAKGGQSRDADSRTLAEHLDRYIIALDPDYVQIENVVEFMSWGPLDKKGRPISMNSGKDWLRWREHIKSFGYRDDWKKLNSADYGAYTSRLRLFGCFAKKGLPIVWPDPTHSKTGSNTNTLFGSDLKKWNAVKDLLDFDDEGESIFGRKKPLVENTLKRIYAGLIKEVAGGKDNFIIKYNSMNKQGKVVAPSTDDPLPTIACQNRLGLVQTSYLVKNYSGNPFGKISSIDSPAPTLTTIPHESLVSVTPCFLTKYYGNGENVQSIDQPAGTLTTKDRFTKVQINWLDKQYSGHRNHQSITQPAGSILANDKHALITAKGFIYNPSHGGHTMHIEQPCATIIARQDKSPLYFIRYEMCEHVHVEIYKDDPETMIKIKEFMAMYGISDIRMRMLKVSELKLIQGFPEDYKLYGNQSDQKKFIGNSVVPHVVQAWAECQGEELLKIAA</sequence>